<feature type="compositionally biased region" description="Basic and acidic residues" evidence="1">
    <location>
        <begin position="114"/>
        <end position="131"/>
    </location>
</feature>
<sequence>MAKLNIAHHKSYHPYRRDNIERVRKDEEEARLKEEKEEGRMRMADAEARIDLLRERAGAKQKQKRMKEQDEFDVPQPAAENAASVPDSLVTQEGHINLFAPLEAAAAAHTAEALVREQAKRHPIDKKKSTEEEGVALAPSKLDLKPWYVDEHLRSAKDREGEREREERRAKDLSSKASRDPMRGVEQELAKRERERGKSWTGGRKLHSSSSTGTGGVLSLSSDPAVAARLAREAGERQRAEALLQRKRREAAAGSYPSSVASTPRAGYGDVFNVEAMREVEAAKRERRERVERWDRERERDREVEWERDRERERRYWDRERREEREVDVGRRDHR</sequence>
<evidence type="ECO:0000259" key="2">
    <source>
        <dbReference type="SMART" id="SM01083"/>
    </source>
</evidence>
<dbReference type="EMBL" id="JH795869">
    <property type="protein sequence ID" value="EJT99751.1"/>
    <property type="molecule type" value="Genomic_DNA"/>
</dbReference>
<dbReference type="SMART" id="SM01083">
    <property type="entry name" value="Cir_N"/>
    <property type="match status" value="1"/>
</dbReference>
<dbReference type="PANTHER" id="PTHR22093:SF0">
    <property type="entry name" value="LEUKOCYTE RECEPTOR CLUSTER MEMBER 1"/>
    <property type="match status" value="1"/>
</dbReference>
<name>M5G1M3_DACPD</name>
<feature type="region of interest" description="Disordered" evidence="1">
    <location>
        <begin position="56"/>
        <end position="88"/>
    </location>
</feature>
<dbReference type="InterPro" id="IPR019339">
    <property type="entry name" value="CIR_N_dom"/>
</dbReference>
<feature type="region of interest" description="Disordered" evidence="1">
    <location>
        <begin position="154"/>
        <end position="266"/>
    </location>
</feature>
<protein>
    <recommendedName>
        <fullName evidence="2">CBF1-interacting co-repressor CIR N-terminal domain-containing protein</fullName>
    </recommendedName>
</protein>
<dbReference type="OMA" id="KDLRPWY"/>
<evidence type="ECO:0000256" key="1">
    <source>
        <dbReference type="SAM" id="MobiDB-lite"/>
    </source>
</evidence>
<feature type="compositionally biased region" description="Basic and acidic residues" evidence="1">
    <location>
        <begin position="230"/>
        <end position="240"/>
    </location>
</feature>
<dbReference type="InterPro" id="IPR039875">
    <property type="entry name" value="LENG1-like"/>
</dbReference>
<dbReference type="HOGENOM" id="CLU_057377_0_0_1"/>
<feature type="compositionally biased region" description="Basic and acidic residues" evidence="1">
    <location>
        <begin position="154"/>
        <end position="198"/>
    </location>
</feature>
<dbReference type="PANTHER" id="PTHR22093">
    <property type="entry name" value="LEUKOCYTE RECEPTOR CLUSTER LRC MEMBER 1"/>
    <property type="match status" value="1"/>
</dbReference>
<evidence type="ECO:0000313" key="4">
    <source>
        <dbReference type="Proteomes" id="UP000030653"/>
    </source>
</evidence>
<feature type="domain" description="CBF1-interacting co-repressor CIR N-terminal" evidence="2">
    <location>
        <begin position="11"/>
        <end position="47"/>
    </location>
</feature>
<feature type="region of interest" description="Disordered" evidence="1">
    <location>
        <begin position="286"/>
        <end position="314"/>
    </location>
</feature>
<dbReference type="RefSeq" id="XP_040626649.1">
    <property type="nucleotide sequence ID" value="XM_040775323.1"/>
</dbReference>
<feature type="compositionally biased region" description="Basic and acidic residues" evidence="1">
    <location>
        <begin position="15"/>
        <end position="43"/>
    </location>
</feature>
<dbReference type="Proteomes" id="UP000030653">
    <property type="component" value="Unassembled WGS sequence"/>
</dbReference>
<dbReference type="GeneID" id="63690385"/>
<feature type="region of interest" description="Disordered" evidence="1">
    <location>
        <begin position="109"/>
        <end position="141"/>
    </location>
</feature>
<keyword evidence="4" id="KW-1185">Reference proteome</keyword>
<gene>
    <name evidence="3" type="ORF">DACRYDRAFT_55399</name>
</gene>
<dbReference type="OrthoDB" id="2159131at2759"/>
<feature type="compositionally biased region" description="Basic residues" evidence="1">
    <location>
        <begin position="1"/>
        <end position="14"/>
    </location>
</feature>
<dbReference type="AlphaFoldDB" id="M5G1M3"/>
<accession>M5G1M3</accession>
<dbReference type="STRING" id="1858805.M5G1M3"/>
<reference evidence="3 4" key="1">
    <citation type="journal article" date="2012" name="Science">
        <title>The Paleozoic origin of enzymatic lignin decomposition reconstructed from 31 fungal genomes.</title>
        <authorList>
            <person name="Floudas D."/>
            <person name="Binder M."/>
            <person name="Riley R."/>
            <person name="Barry K."/>
            <person name="Blanchette R.A."/>
            <person name="Henrissat B."/>
            <person name="Martinez A.T."/>
            <person name="Otillar R."/>
            <person name="Spatafora J.W."/>
            <person name="Yadav J.S."/>
            <person name="Aerts A."/>
            <person name="Benoit I."/>
            <person name="Boyd A."/>
            <person name="Carlson A."/>
            <person name="Copeland A."/>
            <person name="Coutinho P.M."/>
            <person name="de Vries R.P."/>
            <person name="Ferreira P."/>
            <person name="Findley K."/>
            <person name="Foster B."/>
            <person name="Gaskell J."/>
            <person name="Glotzer D."/>
            <person name="Gorecki P."/>
            <person name="Heitman J."/>
            <person name="Hesse C."/>
            <person name="Hori C."/>
            <person name="Igarashi K."/>
            <person name="Jurgens J.A."/>
            <person name="Kallen N."/>
            <person name="Kersten P."/>
            <person name="Kohler A."/>
            <person name="Kuees U."/>
            <person name="Kumar T.K.A."/>
            <person name="Kuo A."/>
            <person name="LaButti K."/>
            <person name="Larrondo L.F."/>
            <person name="Lindquist E."/>
            <person name="Ling A."/>
            <person name="Lombard V."/>
            <person name="Lucas S."/>
            <person name="Lundell T."/>
            <person name="Martin R."/>
            <person name="McLaughlin D.J."/>
            <person name="Morgenstern I."/>
            <person name="Morin E."/>
            <person name="Murat C."/>
            <person name="Nagy L.G."/>
            <person name="Nolan M."/>
            <person name="Ohm R.A."/>
            <person name="Patyshakuliyeva A."/>
            <person name="Rokas A."/>
            <person name="Ruiz-Duenas F.J."/>
            <person name="Sabat G."/>
            <person name="Salamov A."/>
            <person name="Samejima M."/>
            <person name="Schmutz J."/>
            <person name="Slot J.C."/>
            <person name="St John F."/>
            <person name="Stenlid J."/>
            <person name="Sun H."/>
            <person name="Sun S."/>
            <person name="Syed K."/>
            <person name="Tsang A."/>
            <person name="Wiebenga A."/>
            <person name="Young D."/>
            <person name="Pisabarro A."/>
            <person name="Eastwood D.C."/>
            <person name="Martin F."/>
            <person name="Cullen D."/>
            <person name="Grigoriev I.V."/>
            <person name="Hibbett D.S."/>
        </authorList>
    </citation>
    <scope>NUCLEOTIDE SEQUENCE [LARGE SCALE GENOMIC DNA]</scope>
    <source>
        <strain evidence="3 4">DJM-731 SS1</strain>
    </source>
</reference>
<proteinExistence type="predicted"/>
<evidence type="ECO:0000313" key="3">
    <source>
        <dbReference type="EMBL" id="EJT99751.1"/>
    </source>
</evidence>
<feature type="region of interest" description="Disordered" evidence="1">
    <location>
        <begin position="1"/>
        <end position="43"/>
    </location>
</feature>
<feature type="compositionally biased region" description="Low complexity" evidence="1">
    <location>
        <begin position="208"/>
        <end position="229"/>
    </location>
</feature>
<dbReference type="Pfam" id="PF10197">
    <property type="entry name" value="Cir_N"/>
    <property type="match status" value="1"/>
</dbReference>
<organism evidence="3 4">
    <name type="scientific">Dacryopinax primogenitus (strain DJM 731)</name>
    <name type="common">Brown rot fungus</name>
    <dbReference type="NCBI Taxonomy" id="1858805"/>
    <lineage>
        <taxon>Eukaryota</taxon>
        <taxon>Fungi</taxon>
        <taxon>Dikarya</taxon>
        <taxon>Basidiomycota</taxon>
        <taxon>Agaricomycotina</taxon>
        <taxon>Dacrymycetes</taxon>
        <taxon>Dacrymycetales</taxon>
        <taxon>Dacrymycetaceae</taxon>
        <taxon>Dacryopinax</taxon>
    </lineage>
</organism>